<evidence type="ECO:0000313" key="1">
    <source>
        <dbReference type="EMBL" id="DAF89220.1"/>
    </source>
</evidence>
<dbReference type="GO" id="GO:0006402">
    <property type="term" value="P:mRNA catabolic process"/>
    <property type="evidence" value="ECO:0007669"/>
    <property type="project" value="TreeGrafter"/>
</dbReference>
<accession>A0A8S5U434</accession>
<dbReference type="PANTHER" id="PTHR33988:SF2">
    <property type="entry name" value="ENDORIBONUCLEASE MAZF"/>
    <property type="match status" value="1"/>
</dbReference>
<protein>
    <submittedName>
        <fullName evidence="1">PemK-like protein</fullName>
    </submittedName>
</protein>
<dbReference type="InterPro" id="IPR003477">
    <property type="entry name" value="PemK-like"/>
</dbReference>
<sequence length="123" mass="14356">MNYNVILRGDVWWVDLDNAFPVMPPNKDHYQRGIRPCVILSNNTNNRHCSTIQVVPLTTQEDDLPQHTYIYVNNIKNYVLPEDIMTVHKTFLRGKYGFINKDMFKRVEQAVNIQLGMYKGVNG</sequence>
<dbReference type="PANTHER" id="PTHR33988">
    <property type="entry name" value="ENDORIBONUCLEASE MAZF-RELATED"/>
    <property type="match status" value="1"/>
</dbReference>
<dbReference type="GO" id="GO:0004521">
    <property type="term" value="F:RNA endonuclease activity"/>
    <property type="evidence" value="ECO:0007669"/>
    <property type="project" value="TreeGrafter"/>
</dbReference>
<dbReference type="Pfam" id="PF02452">
    <property type="entry name" value="PemK_toxin"/>
    <property type="match status" value="1"/>
</dbReference>
<proteinExistence type="predicted"/>
<dbReference type="EMBL" id="BK016005">
    <property type="protein sequence ID" value="DAF89220.1"/>
    <property type="molecule type" value="Genomic_DNA"/>
</dbReference>
<dbReference type="GO" id="GO:0016075">
    <property type="term" value="P:rRNA catabolic process"/>
    <property type="evidence" value="ECO:0007669"/>
    <property type="project" value="TreeGrafter"/>
</dbReference>
<dbReference type="InterPro" id="IPR011067">
    <property type="entry name" value="Plasmid_toxin/cell-grow_inhib"/>
</dbReference>
<organism evidence="1">
    <name type="scientific">Siphoviridae sp. ct6GI21</name>
    <dbReference type="NCBI Taxonomy" id="2825340"/>
    <lineage>
        <taxon>Viruses</taxon>
        <taxon>Duplodnaviria</taxon>
        <taxon>Heunggongvirae</taxon>
        <taxon>Uroviricota</taxon>
        <taxon>Caudoviricetes</taxon>
    </lineage>
</organism>
<dbReference type="SUPFAM" id="SSF50118">
    <property type="entry name" value="Cell growth inhibitor/plasmid maintenance toxic component"/>
    <property type="match status" value="1"/>
</dbReference>
<name>A0A8S5U434_9CAUD</name>
<dbReference type="GO" id="GO:0003677">
    <property type="term" value="F:DNA binding"/>
    <property type="evidence" value="ECO:0007669"/>
    <property type="project" value="InterPro"/>
</dbReference>
<dbReference type="Gene3D" id="2.30.30.110">
    <property type="match status" value="1"/>
</dbReference>
<reference evidence="1" key="1">
    <citation type="journal article" date="2021" name="Proc. Natl. Acad. Sci. U.S.A.">
        <title>A Catalog of Tens of Thousands of Viruses from Human Metagenomes Reveals Hidden Associations with Chronic Diseases.</title>
        <authorList>
            <person name="Tisza M.J."/>
            <person name="Buck C.B."/>
        </authorList>
    </citation>
    <scope>NUCLEOTIDE SEQUENCE</scope>
    <source>
        <strain evidence="1">Ct6GI21</strain>
    </source>
</reference>